<dbReference type="PANTHER" id="PTHR15021:SF0">
    <property type="entry name" value="DISCO-RELATED, ISOFORM A-RELATED"/>
    <property type="match status" value="1"/>
</dbReference>
<feature type="compositionally biased region" description="Basic and acidic residues" evidence="2">
    <location>
        <begin position="927"/>
        <end position="946"/>
    </location>
</feature>
<feature type="domain" description="C2H2-type" evidence="3">
    <location>
        <begin position="586"/>
        <end position="614"/>
    </location>
</feature>
<feature type="region of interest" description="Disordered" evidence="2">
    <location>
        <begin position="700"/>
        <end position="823"/>
    </location>
</feature>
<feature type="domain" description="C2H2-type" evidence="3">
    <location>
        <begin position="1047"/>
        <end position="1070"/>
    </location>
</feature>
<dbReference type="SMART" id="SM00355">
    <property type="entry name" value="ZnF_C2H2"/>
    <property type="match status" value="6"/>
</dbReference>
<keyword evidence="1" id="KW-0863">Zinc-finger</keyword>
<sequence length="1289" mass="142060">MSTVSPVIRLPPAPVFCLLPPLSLHSQFTWEGRCSPAAGERGAITAETRMRALADQSATTTANTALIMEVGFAGGKSPMLLMQKNVISSTSFAGNVRSDDELTMERPSRRDFKAPPWAPAPGPMWPSRQFQEALEHPTRHLNWASVASWFMRPDARAAAPTPDSLLAPTVCTSIRCTVPGCTCECFTPGKLHIRYCETCSHGWVPHALDKLGFRHVLSQGTVEPVQLNVAFDIASLVLYGCQALPIRLKILLDRLFSVLQRDEVVQVLRGFGWTQEDYARGYILQEPHGAVLDRWNICSPEEEPLVLQQFLRFGETRAITQQLLLHGVGDGRYHPRMEADLKKALERNSAATAAAAAAAAAVAAQRKEEERRNSTSSLMPNIPPQQNMRGPPHQPVSPQQNLKPSPSLNFKLPPTGLICTPAISSAPSSSPPTSSPVTVSPLNKLQNMQPFDFRKMAGKSSPERRRHSEDNIPQMGMNLSVSSSSNVCLPPPPPISSAPSMMLGHKSPSADYYHNSSEFGSDDDDDEDENSQSVLNLSRDSPGFAKHRQPHSRKSNTPVKRQWGSSSLPMNLGTQLINPATGKKRVQCNVCLKTFCDKGALKIHYSAVHLREMHKCTVEGCNMMFSSRRSRNRHSANPNPKLHSPHLRRKISPHDGRSSQNHPLLMPPLAGLNPLSFGPFPLLTPPPDLRHQAAALDLKQTLDLTGPRHEKSRSGTESSDHMDDYIVYDDDDDDGIVVEGGGDDDDGGDSEMHNGEKHHEPMNKRYKLSESEGDMEEDAISNMDSNEDSLSVVDSHSVKEESGAENLVTRSSRKRKNQNPTRFTVSQSIVQNEAAISDDDSSTNLVYQSHHEVKREARAEDKVEDMSMKKSEEEHENNNTIGIKDVDEKILASKFCDDKEPTDLSVHDAKSGEPENLKVSTSPKDMSNCKDNKEDGETISKKEKPRSSTNGDSSRREENIDSSNALRQLESLSQGHFGEFNRHHLESMPLPFMGAGDPPSPARSNASSGSSNGDSPSDDPENQVYGHFQDGTFITTMEVPIDKDNPRMCTACGKVFQNHFGVKTHYQNVHLKLMHKCTVDGCNAAFPSKRSRDRHSANLNLHRKLLSTSLSDKGGLFLDPGHLQSLAANHSLHPEFLARLYADTQSLGHLPPPGLLNGDRLAHPMFPYPLGLPGFRGFPHLTPPLVNGAHSSGSNSPRSPPSSPNPSQQHLVLADDDEEALPDKDGVLPCRYCSSPLKDKSSLREHYLTAHLPDLHRCSVPDCHLVFMSSKKRNLHSEDDAIHSRQRNS</sequence>
<feature type="compositionally biased region" description="Acidic residues" evidence="2">
    <location>
        <begin position="726"/>
        <end position="749"/>
    </location>
</feature>
<dbReference type="EMBL" id="WIXP02000005">
    <property type="protein sequence ID" value="KAF6210945.1"/>
    <property type="molecule type" value="Genomic_DNA"/>
</dbReference>
<feature type="region of interest" description="Disordered" evidence="2">
    <location>
        <begin position="898"/>
        <end position="964"/>
    </location>
</feature>
<feature type="compositionally biased region" description="Polar residues" evidence="2">
    <location>
        <begin position="782"/>
        <end position="794"/>
    </location>
</feature>
<dbReference type="OrthoDB" id="10070972at2759"/>
<dbReference type="PROSITE" id="PS50157">
    <property type="entry name" value="ZINC_FINGER_C2H2_2"/>
    <property type="match status" value="2"/>
</dbReference>
<feature type="region of interest" description="Disordered" evidence="2">
    <location>
        <begin position="362"/>
        <end position="570"/>
    </location>
</feature>
<feature type="compositionally biased region" description="Basic and acidic residues" evidence="2">
    <location>
        <begin position="706"/>
        <end position="724"/>
    </location>
</feature>
<dbReference type="PANTHER" id="PTHR15021">
    <property type="entry name" value="DISCONNECTED-RELATED"/>
    <property type="match status" value="1"/>
</dbReference>
<feature type="compositionally biased region" description="Basic and acidic residues" evidence="2">
    <location>
        <begin position="461"/>
        <end position="470"/>
    </location>
</feature>
<feature type="region of interest" description="Disordered" evidence="2">
    <location>
        <begin position="1183"/>
        <end position="1210"/>
    </location>
</feature>
<dbReference type="Proteomes" id="UP000466442">
    <property type="component" value="Linkage Group LG5"/>
</dbReference>
<feature type="compositionally biased region" description="Polar residues" evidence="2">
    <location>
        <begin position="374"/>
        <end position="388"/>
    </location>
</feature>
<dbReference type="GO" id="GO:0008270">
    <property type="term" value="F:zinc ion binding"/>
    <property type="evidence" value="ECO:0007669"/>
    <property type="project" value="UniProtKB-KW"/>
</dbReference>
<feature type="compositionally biased region" description="Acidic residues" evidence="2">
    <location>
        <begin position="520"/>
        <end position="530"/>
    </location>
</feature>
<organism evidence="4 5">
    <name type="scientific">Apolygus lucorum</name>
    <name type="common">Small green plant bug</name>
    <name type="synonym">Lygocoris lucorum</name>
    <dbReference type="NCBI Taxonomy" id="248454"/>
    <lineage>
        <taxon>Eukaryota</taxon>
        <taxon>Metazoa</taxon>
        <taxon>Ecdysozoa</taxon>
        <taxon>Arthropoda</taxon>
        <taxon>Hexapoda</taxon>
        <taxon>Insecta</taxon>
        <taxon>Pterygota</taxon>
        <taxon>Neoptera</taxon>
        <taxon>Paraneoptera</taxon>
        <taxon>Hemiptera</taxon>
        <taxon>Heteroptera</taxon>
        <taxon>Panheteroptera</taxon>
        <taxon>Cimicomorpha</taxon>
        <taxon>Miridae</taxon>
        <taxon>Mirini</taxon>
        <taxon>Apolygus</taxon>
    </lineage>
</organism>
<dbReference type="InterPro" id="IPR040436">
    <property type="entry name" value="Disconnected-like"/>
</dbReference>
<feature type="compositionally biased region" description="Basic and acidic residues" evidence="2">
    <location>
        <begin position="898"/>
        <end position="916"/>
    </location>
</feature>
<feature type="compositionally biased region" description="Basic and acidic residues" evidence="2">
    <location>
        <begin position="849"/>
        <end position="877"/>
    </location>
</feature>
<feature type="region of interest" description="Disordered" evidence="2">
    <location>
        <begin position="988"/>
        <end position="1026"/>
    </location>
</feature>
<proteinExistence type="predicted"/>
<gene>
    <name evidence="4" type="ORF">GE061_014058</name>
</gene>
<dbReference type="GO" id="GO:0005634">
    <property type="term" value="C:nucleus"/>
    <property type="evidence" value="ECO:0007669"/>
    <property type="project" value="TreeGrafter"/>
</dbReference>
<evidence type="ECO:0000313" key="4">
    <source>
        <dbReference type="EMBL" id="KAF6210945.1"/>
    </source>
</evidence>
<feature type="compositionally biased region" description="Polar residues" evidence="2">
    <location>
        <begin position="555"/>
        <end position="570"/>
    </location>
</feature>
<name>A0A8S9XTL9_APOLU</name>
<evidence type="ECO:0000313" key="5">
    <source>
        <dbReference type="Proteomes" id="UP000466442"/>
    </source>
</evidence>
<feature type="region of interest" description="Disordered" evidence="2">
    <location>
        <begin position="629"/>
        <end position="667"/>
    </location>
</feature>
<feature type="compositionally biased region" description="Low complexity" evidence="2">
    <location>
        <begin position="1002"/>
        <end position="1015"/>
    </location>
</feature>
<feature type="region of interest" description="Disordered" evidence="2">
    <location>
        <begin position="835"/>
        <end position="885"/>
    </location>
</feature>
<accession>A0A8S9XTL9</accession>
<keyword evidence="1" id="KW-0479">Metal-binding</keyword>
<evidence type="ECO:0000256" key="1">
    <source>
        <dbReference type="PROSITE-ProRule" id="PRU00042"/>
    </source>
</evidence>
<dbReference type="Gene3D" id="3.30.160.60">
    <property type="entry name" value="Classic Zinc Finger"/>
    <property type="match status" value="1"/>
</dbReference>
<dbReference type="GO" id="GO:0006355">
    <property type="term" value="P:regulation of DNA-templated transcription"/>
    <property type="evidence" value="ECO:0007669"/>
    <property type="project" value="TreeGrafter"/>
</dbReference>
<dbReference type="PROSITE" id="PS00028">
    <property type="entry name" value="ZINC_FINGER_C2H2_1"/>
    <property type="match status" value="3"/>
</dbReference>
<feature type="compositionally biased region" description="Basic residues" evidence="2">
    <location>
        <begin position="545"/>
        <end position="554"/>
    </location>
</feature>
<reference evidence="4" key="1">
    <citation type="journal article" date="2021" name="Mol. Ecol. Resour.">
        <title>Apolygus lucorum genome provides insights into omnivorousness and mesophyll feeding.</title>
        <authorList>
            <person name="Liu Y."/>
            <person name="Liu H."/>
            <person name="Wang H."/>
            <person name="Huang T."/>
            <person name="Liu B."/>
            <person name="Yang B."/>
            <person name="Yin L."/>
            <person name="Li B."/>
            <person name="Zhang Y."/>
            <person name="Zhang S."/>
            <person name="Jiang F."/>
            <person name="Zhang X."/>
            <person name="Ren Y."/>
            <person name="Wang B."/>
            <person name="Wang S."/>
            <person name="Lu Y."/>
            <person name="Wu K."/>
            <person name="Fan W."/>
            <person name="Wang G."/>
        </authorList>
    </citation>
    <scope>NUCLEOTIDE SEQUENCE</scope>
    <source>
        <strain evidence="4">12Hb</strain>
    </source>
</reference>
<protein>
    <recommendedName>
        <fullName evidence="3">C2H2-type domain-containing protein</fullName>
    </recommendedName>
</protein>
<keyword evidence="1" id="KW-0862">Zinc</keyword>
<comment type="caution">
    <text evidence="4">The sequence shown here is derived from an EMBL/GenBank/DDBJ whole genome shotgun (WGS) entry which is preliminary data.</text>
</comment>
<evidence type="ECO:0000256" key="2">
    <source>
        <dbReference type="SAM" id="MobiDB-lite"/>
    </source>
</evidence>
<keyword evidence="5" id="KW-1185">Reference proteome</keyword>
<dbReference type="InterPro" id="IPR013087">
    <property type="entry name" value="Znf_C2H2_type"/>
</dbReference>
<feature type="compositionally biased region" description="Basic and acidic residues" evidence="2">
    <location>
        <begin position="750"/>
        <end position="770"/>
    </location>
</feature>
<feature type="compositionally biased region" description="Polar residues" evidence="2">
    <location>
        <begin position="396"/>
        <end position="408"/>
    </location>
</feature>
<evidence type="ECO:0000259" key="3">
    <source>
        <dbReference type="PROSITE" id="PS50157"/>
    </source>
</evidence>